<proteinExistence type="predicted"/>
<feature type="compositionally biased region" description="Polar residues" evidence="6">
    <location>
        <begin position="119"/>
        <end position="129"/>
    </location>
</feature>
<evidence type="ECO:0000256" key="5">
    <source>
        <dbReference type="ARBA" id="ARBA00023242"/>
    </source>
</evidence>
<gene>
    <name evidence="7" type="primary">LOC114327988</name>
</gene>
<evidence type="ECO:0000313" key="7">
    <source>
        <dbReference type="RefSeq" id="XP_028132522.1"/>
    </source>
</evidence>
<dbReference type="InterPro" id="IPR052035">
    <property type="entry name" value="ZnF_BED_domain_contain"/>
</dbReference>
<dbReference type="InParanoid" id="A0A6P7FCG7"/>
<feature type="region of interest" description="Disordered" evidence="6">
    <location>
        <begin position="104"/>
        <end position="136"/>
    </location>
</feature>
<evidence type="ECO:0000256" key="2">
    <source>
        <dbReference type="ARBA" id="ARBA00022723"/>
    </source>
</evidence>
<feature type="compositionally biased region" description="Low complexity" evidence="6">
    <location>
        <begin position="75"/>
        <end position="86"/>
    </location>
</feature>
<keyword evidence="5" id="KW-0539">Nucleus</keyword>
<dbReference type="AlphaFoldDB" id="A0A6P7FCG7"/>
<dbReference type="PANTHER" id="PTHR46481">
    <property type="entry name" value="ZINC FINGER BED DOMAIN-CONTAINING PROTEIN 4"/>
    <property type="match status" value="1"/>
</dbReference>
<reference evidence="7" key="1">
    <citation type="submission" date="2025-08" db="UniProtKB">
        <authorList>
            <consortium name="RefSeq"/>
        </authorList>
    </citation>
    <scope>IDENTIFICATION</scope>
    <source>
        <tissue evidence="7">Whole insect</tissue>
    </source>
</reference>
<accession>A0A6P7FCG7</accession>
<sequence length="293" mass="32483">MIQIGLQGGSLLLGAYTYFGFTIASSEHLCRGIGTLVPDSFDLGESRLLLDLDEDVIIDPPQCLNPSTPARENRPSPSSSCLSSSSMSGMSGFASRYSIPFRSTHIPETPMKSMRNRTYRTPSSISCSPHASAVPSASGRQIDLKGFLDTMSAQENSNLNQSLAKAIFISGSPLSLVEHPLWIDFFKKLRPLYKLPTRKCVSTTLLDKEYNQMKADLGSDLAIAKNLHLQCDGWSNMRKESIVNFVISKPEPIFVEFLATEENKHTGDYLCRKMSEIIEEYNSQKFLAVIKVL</sequence>
<keyword evidence="3" id="KW-0863">Zinc-finger</keyword>
<keyword evidence="2" id="KW-0479">Metal-binding</keyword>
<evidence type="ECO:0000256" key="6">
    <source>
        <dbReference type="SAM" id="MobiDB-lite"/>
    </source>
</evidence>
<keyword evidence="4" id="KW-0862">Zinc</keyword>
<evidence type="ECO:0000256" key="1">
    <source>
        <dbReference type="ARBA" id="ARBA00004123"/>
    </source>
</evidence>
<comment type="subcellular location">
    <subcellularLocation>
        <location evidence="1">Nucleus</location>
    </subcellularLocation>
</comment>
<feature type="region of interest" description="Disordered" evidence="6">
    <location>
        <begin position="61"/>
        <end position="86"/>
    </location>
</feature>
<name>A0A6P7FCG7_DIAVI</name>
<evidence type="ECO:0000256" key="4">
    <source>
        <dbReference type="ARBA" id="ARBA00022833"/>
    </source>
</evidence>
<dbReference type="GO" id="GO:0008270">
    <property type="term" value="F:zinc ion binding"/>
    <property type="evidence" value="ECO:0007669"/>
    <property type="project" value="UniProtKB-KW"/>
</dbReference>
<evidence type="ECO:0000256" key="3">
    <source>
        <dbReference type="ARBA" id="ARBA00022771"/>
    </source>
</evidence>
<dbReference type="RefSeq" id="XP_028132522.1">
    <property type="nucleotide sequence ID" value="XM_028276721.1"/>
</dbReference>
<dbReference type="GO" id="GO:0005634">
    <property type="term" value="C:nucleus"/>
    <property type="evidence" value="ECO:0007669"/>
    <property type="project" value="UniProtKB-SubCell"/>
</dbReference>
<dbReference type="SUPFAM" id="SSF140996">
    <property type="entry name" value="Hermes dimerisation domain"/>
    <property type="match status" value="1"/>
</dbReference>
<protein>
    <submittedName>
        <fullName evidence="7">Uncharacterized protein LOC114327988</fullName>
    </submittedName>
</protein>
<dbReference type="PANTHER" id="PTHR46481:SF10">
    <property type="entry name" value="ZINC FINGER BED DOMAIN-CONTAINING PROTEIN 39"/>
    <property type="match status" value="1"/>
</dbReference>
<organism evidence="7">
    <name type="scientific">Diabrotica virgifera virgifera</name>
    <name type="common">western corn rootworm</name>
    <dbReference type="NCBI Taxonomy" id="50390"/>
    <lineage>
        <taxon>Eukaryota</taxon>
        <taxon>Metazoa</taxon>
        <taxon>Ecdysozoa</taxon>
        <taxon>Arthropoda</taxon>
        <taxon>Hexapoda</taxon>
        <taxon>Insecta</taxon>
        <taxon>Pterygota</taxon>
        <taxon>Neoptera</taxon>
        <taxon>Endopterygota</taxon>
        <taxon>Coleoptera</taxon>
        <taxon>Polyphaga</taxon>
        <taxon>Cucujiformia</taxon>
        <taxon>Chrysomeloidea</taxon>
        <taxon>Chrysomelidae</taxon>
        <taxon>Galerucinae</taxon>
        <taxon>Diabroticina</taxon>
        <taxon>Diabroticites</taxon>
        <taxon>Diabrotica</taxon>
    </lineage>
</organism>